<keyword evidence="10" id="KW-0066">ATP synthesis</keyword>
<dbReference type="Gene3D" id="3.40.50.300">
    <property type="entry name" value="P-loop containing nucleotide triphosphate hydrolases"/>
    <property type="match status" value="1"/>
</dbReference>
<evidence type="ECO:0000256" key="2">
    <source>
        <dbReference type="ARBA" id="ARBA00008936"/>
    </source>
</evidence>
<dbReference type="SUPFAM" id="SSF47917">
    <property type="entry name" value="C-terminal domain of alpha and beta subunits of F1 ATP synthase"/>
    <property type="match status" value="1"/>
</dbReference>
<dbReference type="GO" id="GO:0046933">
    <property type="term" value="F:proton-transporting ATP synthase activity, rotational mechanism"/>
    <property type="evidence" value="ECO:0007669"/>
    <property type="project" value="TreeGrafter"/>
</dbReference>
<evidence type="ECO:0000256" key="6">
    <source>
        <dbReference type="ARBA" id="ARBA00022967"/>
    </source>
</evidence>
<keyword evidence="12" id="KW-1185">Reference proteome</keyword>
<dbReference type="Gene3D" id="1.10.1140.10">
    <property type="entry name" value="Bovine Mitochondrial F1-atpase, Atp Synthase Beta Chain, Chain D, domain 3"/>
    <property type="match status" value="1"/>
</dbReference>
<keyword evidence="4" id="KW-0547">Nucleotide-binding</keyword>
<accession>A0A9X3RBR6</accession>
<protein>
    <recommendedName>
        <fullName evidence="13">F-type H+-transporting ATPase subunit beta</fullName>
    </recommendedName>
</protein>
<dbReference type="EMBL" id="JAMKBI010000011">
    <property type="protein sequence ID" value="MCZ8534558.1"/>
    <property type="molecule type" value="Genomic_DNA"/>
</dbReference>
<keyword evidence="9" id="KW-0139">CF(1)</keyword>
<dbReference type="InterPro" id="IPR027417">
    <property type="entry name" value="P-loop_NTPase"/>
</dbReference>
<keyword evidence="8" id="KW-0472">Membrane</keyword>
<keyword evidence="7" id="KW-0406">Ion transport</keyword>
<dbReference type="InterPro" id="IPR050053">
    <property type="entry name" value="ATPase_alpha/beta_chains"/>
</dbReference>
<dbReference type="SUPFAM" id="SSF52540">
    <property type="entry name" value="P-loop containing nucleoside triphosphate hydrolases"/>
    <property type="match status" value="1"/>
</dbReference>
<evidence type="ECO:0000256" key="3">
    <source>
        <dbReference type="ARBA" id="ARBA00022448"/>
    </source>
</evidence>
<evidence type="ECO:0000256" key="7">
    <source>
        <dbReference type="ARBA" id="ARBA00023065"/>
    </source>
</evidence>
<keyword evidence="3" id="KW-0813">Transport</keyword>
<evidence type="ECO:0000256" key="8">
    <source>
        <dbReference type="ARBA" id="ARBA00023136"/>
    </source>
</evidence>
<comment type="subcellular location">
    <subcellularLocation>
        <location evidence="1">Membrane</location>
    </subcellularLocation>
</comment>
<evidence type="ECO:0000256" key="5">
    <source>
        <dbReference type="ARBA" id="ARBA00022840"/>
    </source>
</evidence>
<proteinExistence type="inferred from homology"/>
<evidence type="ECO:0008006" key="13">
    <source>
        <dbReference type="Google" id="ProtNLM"/>
    </source>
</evidence>
<comment type="caution">
    <text evidence="11">The sequence shown here is derived from an EMBL/GenBank/DDBJ whole genome shotgun (WGS) entry which is preliminary data.</text>
</comment>
<keyword evidence="5" id="KW-0067">ATP-binding</keyword>
<evidence type="ECO:0000256" key="4">
    <source>
        <dbReference type="ARBA" id="ARBA00022741"/>
    </source>
</evidence>
<organism evidence="11 12">
    <name type="scientific">Psychrobacillus psychrodurans</name>
    <dbReference type="NCBI Taxonomy" id="126157"/>
    <lineage>
        <taxon>Bacteria</taxon>
        <taxon>Bacillati</taxon>
        <taxon>Bacillota</taxon>
        <taxon>Bacilli</taxon>
        <taxon>Bacillales</taxon>
        <taxon>Bacillaceae</taxon>
        <taxon>Psychrobacillus</taxon>
    </lineage>
</organism>
<reference evidence="11" key="1">
    <citation type="submission" date="2022-05" db="EMBL/GenBank/DDBJ databases">
        <authorList>
            <person name="Colautti A."/>
            <person name="Iacumin L."/>
        </authorList>
    </citation>
    <scope>NUCLEOTIDE SEQUENCE</scope>
    <source>
        <strain evidence="11">DSM 30747</strain>
    </source>
</reference>
<dbReference type="GO" id="GO:0005524">
    <property type="term" value="F:ATP binding"/>
    <property type="evidence" value="ECO:0007669"/>
    <property type="project" value="UniProtKB-KW"/>
</dbReference>
<evidence type="ECO:0000256" key="1">
    <source>
        <dbReference type="ARBA" id="ARBA00004370"/>
    </source>
</evidence>
<gene>
    <name evidence="11" type="ORF">M9R61_14705</name>
</gene>
<comment type="similarity">
    <text evidence="2">Belongs to the ATPase alpha/beta chains family.</text>
</comment>
<evidence type="ECO:0000313" key="11">
    <source>
        <dbReference type="EMBL" id="MCZ8534558.1"/>
    </source>
</evidence>
<keyword evidence="6" id="KW-1278">Translocase</keyword>
<dbReference type="Proteomes" id="UP001152172">
    <property type="component" value="Unassembled WGS sequence"/>
</dbReference>
<dbReference type="GO" id="GO:0045259">
    <property type="term" value="C:proton-transporting ATP synthase complex"/>
    <property type="evidence" value="ECO:0007669"/>
    <property type="project" value="UniProtKB-KW"/>
</dbReference>
<sequence>MEDIRLNVALLRRKVPNLTTAAKSIGIRPATVSNLCTGKIDLGKAEIRTLVGLASLANCKVDDLIIRGEKLDMIETKIKALDFFAPLVKEGTTGLVARPGMGQLVILAELLHRFKEGDYTTVFLLPKTRQDELETEGITELANYLTESTEETFSKLSEISGDILLITDNSYVVSGQLLDLQEKMIKEGIKNVTTILLDLSGEVVDEDIPFGPLETVWQLDADLAARHLYPAVQPIFSTSSLVEGVGVDQRHFNLRQRAQKLLRRYKELRSLVVVYGLDKIRSNELETYERGERLEAYFTQPFYVAESFTGQVGHEVSLSQTLQDVEYILDGKADEQSVDNLKYIGSLV</sequence>
<evidence type="ECO:0000313" key="12">
    <source>
        <dbReference type="Proteomes" id="UP001152172"/>
    </source>
</evidence>
<name>A0A9X3RBR6_9BACI</name>
<dbReference type="RefSeq" id="WP_269922696.1">
    <property type="nucleotide sequence ID" value="NZ_JAMKBI010000011.1"/>
</dbReference>
<dbReference type="AlphaFoldDB" id="A0A9X3RBR6"/>
<dbReference type="PANTHER" id="PTHR15184">
    <property type="entry name" value="ATP SYNTHASE"/>
    <property type="match status" value="1"/>
</dbReference>
<evidence type="ECO:0000256" key="9">
    <source>
        <dbReference type="ARBA" id="ARBA00023196"/>
    </source>
</evidence>
<dbReference type="PANTHER" id="PTHR15184:SF71">
    <property type="entry name" value="ATP SYNTHASE SUBUNIT BETA, MITOCHONDRIAL"/>
    <property type="match status" value="1"/>
</dbReference>
<evidence type="ECO:0000256" key="10">
    <source>
        <dbReference type="ARBA" id="ARBA00023310"/>
    </source>
</evidence>
<dbReference type="InterPro" id="IPR024034">
    <property type="entry name" value="ATPase_F1/V1_b/a_C"/>
</dbReference>